<evidence type="ECO:0000313" key="11">
    <source>
        <dbReference type="Proteomes" id="UP000886743"/>
    </source>
</evidence>
<evidence type="ECO:0000313" key="10">
    <source>
        <dbReference type="EMBL" id="HIV02903.1"/>
    </source>
</evidence>
<protein>
    <recommendedName>
        <fullName evidence="8">Riboflavin transporter</fullName>
    </recommendedName>
</protein>
<feature type="transmembrane region" description="Helical" evidence="9">
    <location>
        <begin position="12"/>
        <end position="35"/>
    </location>
</feature>
<keyword evidence="7 8" id="KW-0472">Membrane</keyword>
<keyword evidence="5 9" id="KW-0812">Transmembrane</keyword>
<dbReference type="PIRSF" id="PIRSF037778">
    <property type="entry name" value="UCP037778_transp_RibU"/>
    <property type="match status" value="1"/>
</dbReference>
<evidence type="ECO:0000256" key="9">
    <source>
        <dbReference type="SAM" id="Phobius"/>
    </source>
</evidence>
<evidence type="ECO:0000256" key="8">
    <source>
        <dbReference type="PIRNR" id="PIRNR037778"/>
    </source>
</evidence>
<comment type="caution">
    <text evidence="10">The sequence shown here is derived from an EMBL/GenBank/DDBJ whole genome shotgun (WGS) entry which is preliminary data.</text>
</comment>
<dbReference type="AlphaFoldDB" id="A0A9D1SZN7"/>
<evidence type="ECO:0000256" key="5">
    <source>
        <dbReference type="ARBA" id="ARBA00022692"/>
    </source>
</evidence>
<dbReference type="InterPro" id="IPR024529">
    <property type="entry name" value="ECF_trnsprt_substrate-spec"/>
</dbReference>
<keyword evidence="6 9" id="KW-1133">Transmembrane helix</keyword>
<reference evidence="10" key="2">
    <citation type="journal article" date="2021" name="PeerJ">
        <title>Extensive microbial diversity within the chicken gut microbiome revealed by metagenomics and culture.</title>
        <authorList>
            <person name="Gilroy R."/>
            <person name="Ravi A."/>
            <person name="Getino M."/>
            <person name="Pursley I."/>
            <person name="Horton D.L."/>
            <person name="Alikhan N.F."/>
            <person name="Baker D."/>
            <person name="Gharbi K."/>
            <person name="Hall N."/>
            <person name="Watson M."/>
            <person name="Adriaenssens E.M."/>
            <person name="Foster-Nyarko E."/>
            <person name="Jarju S."/>
            <person name="Secka A."/>
            <person name="Antonio M."/>
            <person name="Oren A."/>
            <person name="Chaudhuri R.R."/>
            <person name="La Ragione R."/>
            <person name="Hildebrand F."/>
            <person name="Pallen M.J."/>
        </authorList>
    </citation>
    <scope>NUCLEOTIDE SEQUENCE</scope>
    <source>
        <strain evidence="10">4920</strain>
    </source>
</reference>
<feature type="transmembrane region" description="Helical" evidence="9">
    <location>
        <begin position="86"/>
        <end position="103"/>
    </location>
</feature>
<dbReference type="PANTHER" id="PTHR38438">
    <property type="entry name" value="RIBOFLAVIN TRANSPORTER RIBU"/>
    <property type="match status" value="1"/>
</dbReference>
<reference evidence="10" key="1">
    <citation type="submission" date="2020-10" db="EMBL/GenBank/DDBJ databases">
        <authorList>
            <person name="Gilroy R."/>
        </authorList>
    </citation>
    <scope>NUCLEOTIDE SEQUENCE</scope>
    <source>
        <strain evidence="10">4920</strain>
    </source>
</reference>
<evidence type="ECO:0000256" key="2">
    <source>
        <dbReference type="ARBA" id="ARBA00005540"/>
    </source>
</evidence>
<dbReference type="Pfam" id="PF12822">
    <property type="entry name" value="ECF_trnsprt"/>
    <property type="match status" value="1"/>
</dbReference>
<organism evidence="10 11">
    <name type="scientific">Candidatus Aphodoplasma excrementigallinarum</name>
    <dbReference type="NCBI Taxonomy" id="2840673"/>
    <lineage>
        <taxon>Bacteria</taxon>
        <taxon>Bacillati</taxon>
        <taxon>Bacillota</taxon>
        <taxon>Clostridia</taxon>
        <taxon>Eubacteriales</taxon>
        <taxon>Candidatus Aphodoplasma</taxon>
    </lineage>
</organism>
<dbReference type="InterPro" id="IPR025720">
    <property type="entry name" value="RibU"/>
</dbReference>
<sequence>MKQTQTKKRVNVRAITWVAMLSAIAFALQLVAAFLPKVGGFLDLEISDLPAIVGTMALGPVAGLIIELIKNLLHCTVTTTGFVGEFANFVMNGTFMLVAGLIYNRNKTRKGALWALLWGVVALAAMGVIANMVIMLPLYMPAAPFEAKLAIALSTILPFNLVRGAVLSLITLLIYKKLSPIIKGK</sequence>
<evidence type="ECO:0000256" key="6">
    <source>
        <dbReference type="ARBA" id="ARBA00022989"/>
    </source>
</evidence>
<dbReference type="Proteomes" id="UP000886743">
    <property type="component" value="Unassembled WGS sequence"/>
</dbReference>
<dbReference type="PANTHER" id="PTHR38438:SF1">
    <property type="entry name" value="RIBOFLAVIN TRANSPORTER RIBU"/>
    <property type="match status" value="1"/>
</dbReference>
<gene>
    <name evidence="10" type="ORF">IAC74_04955</name>
</gene>
<evidence type="ECO:0000256" key="4">
    <source>
        <dbReference type="ARBA" id="ARBA00022475"/>
    </source>
</evidence>
<keyword evidence="3 8" id="KW-0813">Transport</keyword>
<dbReference type="EMBL" id="DVOF01000142">
    <property type="protein sequence ID" value="HIV02903.1"/>
    <property type="molecule type" value="Genomic_DNA"/>
</dbReference>
<name>A0A9D1SZN7_9FIRM</name>
<proteinExistence type="inferred from homology"/>
<accession>A0A9D1SZN7</accession>
<evidence type="ECO:0000256" key="3">
    <source>
        <dbReference type="ARBA" id="ARBA00022448"/>
    </source>
</evidence>
<feature type="transmembrane region" description="Helical" evidence="9">
    <location>
        <begin position="115"/>
        <end position="139"/>
    </location>
</feature>
<comment type="similarity">
    <text evidence="2 8">Belongs to the prokaryotic riboflavin transporter (P-RFT) (TC 2.A.87) family.</text>
</comment>
<dbReference type="GO" id="GO:0005886">
    <property type="term" value="C:plasma membrane"/>
    <property type="evidence" value="ECO:0007669"/>
    <property type="project" value="UniProtKB-SubCell"/>
</dbReference>
<evidence type="ECO:0000256" key="1">
    <source>
        <dbReference type="ARBA" id="ARBA00004651"/>
    </source>
</evidence>
<keyword evidence="4 8" id="KW-1003">Cell membrane</keyword>
<evidence type="ECO:0000256" key="7">
    <source>
        <dbReference type="ARBA" id="ARBA00023136"/>
    </source>
</evidence>
<comment type="subcellular location">
    <subcellularLocation>
        <location evidence="1">Cell membrane</location>
        <topology evidence="1">Multi-pass membrane protein</topology>
    </subcellularLocation>
</comment>
<feature type="transmembrane region" description="Helical" evidence="9">
    <location>
        <begin position="151"/>
        <end position="175"/>
    </location>
</feature>
<dbReference type="Gene3D" id="1.10.1760.20">
    <property type="match status" value="1"/>
</dbReference>
<comment type="function">
    <text evidence="8">Probably a riboflavin-binding protein that interacts with the energy-coupling factor (ECF) ABC-transporter complex.</text>
</comment>
<dbReference type="GO" id="GO:0032217">
    <property type="term" value="F:riboflavin transmembrane transporter activity"/>
    <property type="evidence" value="ECO:0007669"/>
    <property type="project" value="UniProtKB-UniRule"/>
</dbReference>